<dbReference type="Gene3D" id="3.40.50.150">
    <property type="entry name" value="Vaccinia Virus protein VP39"/>
    <property type="match status" value="1"/>
</dbReference>
<dbReference type="InterPro" id="IPR004498">
    <property type="entry name" value="Ribosomal_PrmA_MeTrfase"/>
</dbReference>
<dbReference type="NCBIfam" id="TIGR00406">
    <property type="entry name" value="prmA"/>
    <property type="match status" value="1"/>
</dbReference>
<dbReference type="GO" id="GO:0032259">
    <property type="term" value="P:methylation"/>
    <property type="evidence" value="ECO:0007669"/>
    <property type="project" value="UniProtKB-KW"/>
</dbReference>
<dbReference type="InterPro" id="IPR050078">
    <property type="entry name" value="Ribosomal_L11_MeTrfase_PrmA"/>
</dbReference>
<name>V2ZBS9_9FIRM</name>
<proteinExistence type="inferred from homology"/>
<keyword evidence="7" id="KW-0689">Ribosomal protein</keyword>
<dbReference type="EMBL" id="ACIL03000004">
    <property type="protein sequence ID" value="ESL04390.1"/>
    <property type="molecule type" value="Genomic_DNA"/>
</dbReference>
<dbReference type="CDD" id="cd02440">
    <property type="entry name" value="AdoMet_MTases"/>
    <property type="match status" value="1"/>
</dbReference>
<sequence length="350" mass="38635">MANGFDKWEEKHMKWLKYTLETTTEATDLIIDMLGELGIYGVEVIDKVPLTEAEKKQMYVDILPESLPDDGKAELVFYISDGAPDEDSSAFYNSGTGIENVATFYSDELIEKIREGLEEVSNFADIGSGAIYISETDNVDWADKWKDYFHTFKIGKNIVITPTWEEPENISESDIVIKIDPGVAFGTGTHETTRLCVEELQKYVREGSEILDVGCGSAILTIAALKLGAKYAYAMDIDPVAVKSAKENLLINDITDDIAKLEVGNLLEDKDLCEELYKKQYDIVVANILAPVLVPLTPVIVPALKEGGYYVCSGIVKELADTVIEAITSSGLELMSNTVDGDWVCLVARK</sequence>
<dbReference type="Pfam" id="PF06325">
    <property type="entry name" value="PrmA"/>
    <property type="match status" value="1"/>
</dbReference>
<feature type="binding site" evidence="6">
    <location>
        <position position="193"/>
    </location>
    <ligand>
        <name>S-adenosyl-L-methionine</name>
        <dbReference type="ChEBI" id="CHEBI:59789"/>
    </ligand>
</feature>
<feature type="binding site" evidence="6">
    <location>
        <position position="214"/>
    </location>
    <ligand>
        <name>S-adenosyl-L-methionine</name>
        <dbReference type="ChEBI" id="CHEBI:59789"/>
    </ligand>
</feature>
<evidence type="ECO:0000313" key="8">
    <source>
        <dbReference type="Proteomes" id="UP000018227"/>
    </source>
</evidence>
<dbReference type="PIRSF" id="PIRSF000401">
    <property type="entry name" value="RPL11_MTase"/>
    <property type="match status" value="1"/>
</dbReference>
<evidence type="ECO:0000313" key="7">
    <source>
        <dbReference type="EMBL" id="ESL04390.1"/>
    </source>
</evidence>
<comment type="caution">
    <text evidence="7">The sequence shown here is derived from an EMBL/GenBank/DDBJ whole genome shotgun (WGS) entry which is preliminary data.</text>
</comment>
<dbReference type="HAMAP" id="MF_00735">
    <property type="entry name" value="Methyltr_PrmA"/>
    <property type="match status" value="1"/>
</dbReference>
<organism evidence="7 8">
    <name type="scientific">Catonella morbi ATCC 51271</name>
    <dbReference type="NCBI Taxonomy" id="592026"/>
    <lineage>
        <taxon>Bacteria</taxon>
        <taxon>Bacillati</taxon>
        <taxon>Bacillota</taxon>
        <taxon>Clostridia</taxon>
        <taxon>Lachnospirales</taxon>
        <taxon>Lachnospiraceae</taxon>
        <taxon>Catonella</taxon>
    </lineage>
</organism>
<dbReference type="GO" id="GO:0005840">
    <property type="term" value="C:ribosome"/>
    <property type="evidence" value="ECO:0007669"/>
    <property type="project" value="UniProtKB-KW"/>
</dbReference>
<comment type="subcellular location">
    <subcellularLocation>
        <location evidence="6">Cytoplasm</location>
    </subcellularLocation>
</comment>
<dbReference type="STRING" id="592026.GCWU0000282_000360"/>
<gene>
    <name evidence="6" type="primary">prmA</name>
    <name evidence="7" type="ORF">GCWU0000282_000360</name>
</gene>
<evidence type="ECO:0000256" key="6">
    <source>
        <dbReference type="HAMAP-Rule" id="MF_00735"/>
    </source>
</evidence>
<keyword evidence="5 6" id="KW-0949">S-adenosyl-L-methionine</keyword>
<dbReference type="GO" id="GO:0016279">
    <property type="term" value="F:protein-lysine N-methyltransferase activity"/>
    <property type="evidence" value="ECO:0007669"/>
    <property type="project" value="RHEA"/>
</dbReference>
<dbReference type="PANTHER" id="PTHR43648">
    <property type="entry name" value="ELECTRON TRANSFER FLAVOPROTEIN BETA SUBUNIT LYSINE METHYLTRANSFERASE"/>
    <property type="match status" value="1"/>
</dbReference>
<evidence type="ECO:0000256" key="5">
    <source>
        <dbReference type="ARBA" id="ARBA00022691"/>
    </source>
</evidence>
<keyword evidence="7" id="KW-0687">Ribonucleoprotein</keyword>
<comment type="catalytic activity">
    <reaction evidence="6">
        <text>L-lysyl-[protein] + 3 S-adenosyl-L-methionine = N(6),N(6),N(6)-trimethyl-L-lysyl-[protein] + 3 S-adenosyl-L-homocysteine + 3 H(+)</text>
        <dbReference type="Rhea" id="RHEA:54192"/>
        <dbReference type="Rhea" id="RHEA-COMP:9752"/>
        <dbReference type="Rhea" id="RHEA-COMP:13826"/>
        <dbReference type="ChEBI" id="CHEBI:15378"/>
        <dbReference type="ChEBI" id="CHEBI:29969"/>
        <dbReference type="ChEBI" id="CHEBI:57856"/>
        <dbReference type="ChEBI" id="CHEBI:59789"/>
        <dbReference type="ChEBI" id="CHEBI:61961"/>
    </reaction>
</comment>
<dbReference type="GO" id="GO:0005737">
    <property type="term" value="C:cytoplasm"/>
    <property type="evidence" value="ECO:0007669"/>
    <property type="project" value="UniProtKB-SubCell"/>
</dbReference>
<evidence type="ECO:0000256" key="1">
    <source>
        <dbReference type="ARBA" id="ARBA00009741"/>
    </source>
</evidence>
<reference evidence="7 8" key="1">
    <citation type="submission" date="2013-06" db="EMBL/GenBank/DDBJ databases">
        <authorList>
            <person name="Weinstock G."/>
            <person name="Sodergren E."/>
            <person name="Clifton S."/>
            <person name="Fulton L."/>
            <person name="Fulton B."/>
            <person name="Courtney L."/>
            <person name="Fronick C."/>
            <person name="Harrison M."/>
            <person name="Strong C."/>
            <person name="Farmer C."/>
            <person name="Delahaunty K."/>
            <person name="Markovic C."/>
            <person name="Hall O."/>
            <person name="Minx P."/>
            <person name="Tomlinson C."/>
            <person name="Mitreva M."/>
            <person name="Nelson J."/>
            <person name="Hou S."/>
            <person name="Wollam A."/>
            <person name="Pepin K.H."/>
            <person name="Johnson M."/>
            <person name="Bhonagiri V."/>
            <person name="Nash W.E."/>
            <person name="Warren W."/>
            <person name="Chinwalla A."/>
            <person name="Mardis E.R."/>
            <person name="Wilson R.K."/>
        </authorList>
    </citation>
    <scope>NUCLEOTIDE SEQUENCE [LARGE SCALE GENOMIC DNA]</scope>
    <source>
        <strain evidence="7 8">ATCC 51271</strain>
    </source>
</reference>
<dbReference type="AlphaFoldDB" id="V2ZBS9"/>
<dbReference type="HOGENOM" id="CLU_049382_0_1_9"/>
<keyword evidence="3 6" id="KW-0489">Methyltransferase</keyword>
<dbReference type="Proteomes" id="UP000018227">
    <property type="component" value="Unassembled WGS sequence"/>
</dbReference>
<dbReference type="SUPFAM" id="SSF53335">
    <property type="entry name" value="S-adenosyl-L-methionine-dependent methyltransferases"/>
    <property type="match status" value="1"/>
</dbReference>
<comment type="function">
    <text evidence="6">Methylates ribosomal protein L11.</text>
</comment>
<keyword evidence="8" id="KW-1185">Reference proteome</keyword>
<dbReference type="EC" id="2.1.1.-" evidence="6"/>
<feature type="binding site" evidence="6">
    <location>
        <position position="287"/>
    </location>
    <ligand>
        <name>S-adenosyl-L-methionine</name>
        <dbReference type="ChEBI" id="CHEBI:59789"/>
    </ligand>
</feature>
<comment type="similarity">
    <text evidence="1 6">Belongs to the methyltransferase superfamily. PrmA family.</text>
</comment>
<dbReference type="PANTHER" id="PTHR43648:SF1">
    <property type="entry name" value="ELECTRON TRANSFER FLAVOPROTEIN BETA SUBUNIT LYSINE METHYLTRANSFERASE"/>
    <property type="match status" value="1"/>
</dbReference>
<feature type="binding site" evidence="6">
    <location>
        <position position="236"/>
    </location>
    <ligand>
        <name>S-adenosyl-L-methionine</name>
        <dbReference type="ChEBI" id="CHEBI:59789"/>
    </ligand>
</feature>
<keyword evidence="2 6" id="KW-0963">Cytoplasm</keyword>
<dbReference type="eggNOG" id="COG2264">
    <property type="taxonomic scope" value="Bacteria"/>
</dbReference>
<protein>
    <recommendedName>
        <fullName evidence="6">Ribosomal protein L11 methyltransferase</fullName>
        <shortName evidence="6">L11 Mtase</shortName>
        <ecNumber evidence="6">2.1.1.-</ecNumber>
    </recommendedName>
</protein>
<evidence type="ECO:0000256" key="2">
    <source>
        <dbReference type="ARBA" id="ARBA00022490"/>
    </source>
</evidence>
<keyword evidence="4 6" id="KW-0808">Transferase</keyword>
<dbReference type="InterPro" id="IPR029063">
    <property type="entry name" value="SAM-dependent_MTases_sf"/>
</dbReference>
<evidence type="ECO:0000256" key="3">
    <source>
        <dbReference type="ARBA" id="ARBA00022603"/>
    </source>
</evidence>
<evidence type="ECO:0000256" key="4">
    <source>
        <dbReference type="ARBA" id="ARBA00022679"/>
    </source>
</evidence>
<accession>V2ZBS9</accession>